<evidence type="ECO:0000313" key="2">
    <source>
        <dbReference type="EMBL" id="MEQ2434390.1"/>
    </source>
</evidence>
<dbReference type="SMART" id="SM00530">
    <property type="entry name" value="HTH_XRE"/>
    <property type="match status" value="1"/>
</dbReference>
<proteinExistence type="predicted"/>
<gene>
    <name evidence="2" type="ORF">WMO65_25715</name>
</gene>
<protein>
    <submittedName>
        <fullName evidence="2">Helix-turn-helix transcriptional regulator</fullName>
    </submittedName>
</protein>
<name>A0ABV1DVJ8_9FIRM</name>
<dbReference type="SUPFAM" id="SSF47413">
    <property type="entry name" value="lambda repressor-like DNA-binding domains"/>
    <property type="match status" value="1"/>
</dbReference>
<dbReference type="InterPro" id="IPR010982">
    <property type="entry name" value="Lambda_DNA-bd_dom_sf"/>
</dbReference>
<dbReference type="Gene3D" id="1.10.260.40">
    <property type="entry name" value="lambda repressor-like DNA-binding domains"/>
    <property type="match status" value="1"/>
</dbReference>
<dbReference type="EMBL" id="JBBMFP010000045">
    <property type="protein sequence ID" value="MEQ2434390.1"/>
    <property type="molecule type" value="Genomic_DNA"/>
</dbReference>
<sequence>MFRIDNDFISPGSIGAKIKKIREYRGLTQKILGIRCGFSDATADVRIGQYEKNKKTPREKALKTLCNALEIDESALFDADLSVANTARHALFDIEDFHGLRPVKVQGKYYLEFSGTTILNQKVQPYQELGFLKSWLENLEKYTPNEDDSEEVKKQKRKEYDLWRYECISLGKNDKGEEIKQEIKGKRPGN</sequence>
<dbReference type="RefSeq" id="WP_158587373.1">
    <property type="nucleotide sequence ID" value="NZ_JBBMFP010000045.1"/>
</dbReference>
<dbReference type="CDD" id="cd00093">
    <property type="entry name" value="HTH_XRE"/>
    <property type="match status" value="1"/>
</dbReference>
<keyword evidence="3" id="KW-1185">Reference proteome</keyword>
<comment type="caution">
    <text evidence="2">The sequence shown here is derived from an EMBL/GenBank/DDBJ whole genome shotgun (WGS) entry which is preliminary data.</text>
</comment>
<evidence type="ECO:0000259" key="1">
    <source>
        <dbReference type="PROSITE" id="PS50943"/>
    </source>
</evidence>
<organism evidence="2 3">
    <name type="scientific">Blautia caccae</name>
    <dbReference type="NCBI Taxonomy" id="3133175"/>
    <lineage>
        <taxon>Bacteria</taxon>
        <taxon>Bacillati</taxon>
        <taxon>Bacillota</taxon>
        <taxon>Clostridia</taxon>
        <taxon>Lachnospirales</taxon>
        <taxon>Lachnospiraceae</taxon>
        <taxon>Blautia</taxon>
    </lineage>
</organism>
<evidence type="ECO:0000313" key="3">
    <source>
        <dbReference type="Proteomes" id="UP001457898"/>
    </source>
</evidence>
<feature type="domain" description="HTH cro/C1-type" evidence="1">
    <location>
        <begin position="18"/>
        <end position="76"/>
    </location>
</feature>
<dbReference type="InterPro" id="IPR001387">
    <property type="entry name" value="Cro/C1-type_HTH"/>
</dbReference>
<accession>A0ABV1DVJ8</accession>
<reference evidence="2 3" key="1">
    <citation type="submission" date="2024-03" db="EMBL/GenBank/DDBJ databases">
        <title>Human intestinal bacterial collection.</title>
        <authorList>
            <person name="Pauvert C."/>
            <person name="Hitch T.C.A."/>
            <person name="Clavel T."/>
        </authorList>
    </citation>
    <scope>NUCLEOTIDE SEQUENCE [LARGE SCALE GENOMIC DNA]</scope>
    <source>
        <strain evidence="2 3">CLA-SR-H028</strain>
    </source>
</reference>
<dbReference type="Proteomes" id="UP001457898">
    <property type="component" value="Unassembled WGS sequence"/>
</dbReference>
<dbReference type="PROSITE" id="PS50943">
    <property type="entry name" value="HTH_CROC1"/>
    <property type="match status" value="1"/>
</dbReference>